<keyword evidence="1" id="KW-1133">Transmembrane helix</keyword>
<evidence type="ECO:0000256" key="1">
    <source>
        <dbReference type="SAM" id="Phobius"/>
    </source>
</evidence>
<dbReference type="EMBL" id="CAICTM010000019">
    <property type="protein sequence ID" value="CAB9497428.1"/>
    <property type="molecule type" value="Genomic_DNA"/>
</dbReference>
<sequence length="192" mass="22072">MLDVGREARKVNCPNSTRSGGMILHYEDSLRSRWNYEAFWHEEPRALSQTDDEYWIVAQHHSILYPTKILLMQVQSDNFGAISYTVYFIFRTFAILVTCSNYWVVETRRREIVDKAAKWSAEAMLPVMKFDGTPIYPKPILEGTGPNKICHVPGSPTQVSMKKVNKEEFHDLSKKLIGRLTAERSMLGMAPT</sequence>
<gene>
    <name evidence="2" type="ORF">SEMRO_19_G013770.1</name>
</gene>
<keyword evidence="3" id="KW-1185">Reference proteome</keyword>
<keyword evidence="1" id="KW-0812">Transmembrane</keyword>
<accession>A0A9N8H588</accession>
<dbReference type="Proteomes" id="UP001153069">
    <property type="component" value="Unassembled WGS sequence"/>
</dbReference>
<reference evidence="2" key="1">
    <citation type="submission" date="2020-06" db="EMBL/GenBank/DDBJ databases">
        <authorList>
            <consortium name="Plant Systems Biology data submission"/>
        </authorList>
    </citation>
    <scope>NUCLEOTIDE SEQUENCE</scope>
    <source>
        <strain evidence="2">D6</strain>
    </source>
</reference>
<evidence type="ECO:0000313" key="3">
    <source>
        <dbReference type="Proteomes" id="UP001153069"/>
    </source>
</evidence>
<feature type="transmembrane region" description="Helical" evidence="1">
    <location>
        <begin position="81"/>
        <end position="105"/>
    </location>
</feature>
<name>A0A9N8H588_9STRA</name>
<keyword evidence="1" id="KW-0472">Membrane</keyword>
<proteinExistence type="predicted"/>
<comment type="caution">
    <text evidence="2">The sequence shown here is derived from an EMBL/GenBank/DDBJ whole genome shotgun (WGS) entry which is preliminary data.</text>
</comment>
<protein>
    <submittedName>
        <fullName evidence="2">Uncharacterized protein</fullName>
    </submittedName>
</protein>
<evidence type="ECO:0000313" key="2">
    <source>
        <dbReference type="EMBL" id="CAB9497428.1"/>
    </source>
</evidence>
<dbReference type="AlphaFoldDB" id="A0A9N8H588"/>
<organism evidence="2 3">
    <name type="scientific">Seminavis robusta</name>
    <dbReference type="NCBI Taxonomy" id="568900"/>
    <lineage>
        <taxon>Eukaryota</taxon>
        <taxon>Sar</taxon>
        <taxon>Stramenopiles</taxon>
        <taxon>Ochrophyta</taxon>
        <taxon>Bacillariophyta</taxon>
        <taxon>Bacillariophyceae</taxon>
        <taxon>Bacillariophycidae</taxon>
        <taxon>Naviculales</taxon>
        <taxon>Naviculaceae</taxon>
        <taxon>Seminavis</taxon>
    </lineage>
</organism>